<gene>
    <name evidence="2" type="ORF">AS189_11175</name>
</gene>
<dbReference type="PROSITE" id="PS51186">
    <property type="entry name" value="GNAT"/>
    <property type="match status" value="1"/>
</dbReference>
<dbReference type="GO" id="GO:0016747">
    <property type="term" value="F:acyltransferase activity, transferring groups other than amino-acyl groups"/>
    <property type="evidence" value="ECO:0007669"/>
    <property type="project" value="InterPro"/>
</dbReference>
<dbReference type="AlphaFoldDB" id="A0A0S2LZF9"/>
<reference evidence="2 3" key="2">
    <citation type="journal article" date="2016" name="J. Biotechnol.">
        <title>Complete genome sequence of Arthrobacter alpinus ERGS4:06, a yellow pigmented bacterium tolerant to cold and radiations isolated from Sikkim Himalaya.</title>
        <authorList>
            <person name="Kumar R."/>
            <person name="Singh D."/>
            <person name="Swarnkar M.K."/>
            <person name="Singh A.K."/>
            <person name="Kumar S."/>
        </authorList>
    </citation>
    <scope>NUCLEOTIDE SEQUENCE [LARGE SCALE GENOMIC DNA]</scope>
    <source>
        <strain evidence="2 3">ERGS4:06</strain>
    </source>
</reference>
<reference evidence="3" key="1">
    <citation type="submission" date="2015-11" db="EMBL/GenBank/DDBJ databases">
        <authorList>
            <person name="Kumar R."/>
            <person name="Singh D."/>
            <person name="Swarnkar M.K."/>
            <person name="Singh A.K."/>
            <person name="Kumar S."/>
        </authorList>
    </citation>
    <scope>NUCLEOTIDE SEQUENCE [LARGE SCALE GENOMIC DNA]</scope>
    <source>
        <strain evidence="3">ERGS4:06</strain>
    </source>
</reference>
<proteinExistence type="predicted"/>
<accession>A0A0S2LZF9</accession>
<sequence length="112" mass="12772">MAELRAEVMRADLERLGRYDAVRVRQRFLDAFIPEHKRVIVAASQDIGLVAMHPETDAVWLEYFYIAPEYQGLGIGRDVLTRVMEVEQLTKPLRLNVLQGSPAPDVDRAISH</sequence>
<dbReference type="CDD" id="cd04301">
    <property type="entry name" value="NAT_SF"/>
    <property type="match status" value="1"/>
</dbReference>
<dbReference type="EMBL" id="CP013200">
    <property type="protein sequence ID" value="ALO66953.1"/>
    <property type="molecule type" value="Genomic_DNA"/>
</dbReference>
<dbReference type="Gene3D" id="3.40.630.30">
    <property type="match status" value="1"/>
</dbReference>
<dbReference type="InterPro" id="IPR016181">
    <property type="entry name" value="Acyl_CoA_acyltransferase"/>
</dbReference>
<dbReference type="OrthoDB" id="3190820at2"/>
<feature type="domain" description="N-acetyltransferase" evidence="1">
    <location>
        <begin position="1"/>
        <end position="112"/>
    </location>
</feature>
<dbReference type="Pfam" id="PF13508">
    <property type="entry name" value="Acetyltransf_7"/>
    <property type="match status" value="1"/>
</dbReference>
<dbReference type="Proteomes" id="UP000059574">
    <property type="component" value="Chromosome"/>
</dbReference>
<protein>
    <recommendedName>
        <fullName evidence="1">N-acetyltransferase domain-containing protein</fullName>
    </recommendedName>
</protein>
<evidence type="ECO:0000313" key="2">
    <source>
        <dbReference type="EMBL" id="ALO66953.1"/>
    </source>
</evidence>
<evidence type="ECO:0000313" key="3">
    <source>
        <dbReference type="Proteomes" id="UP000059574"/>
    </source>
</evidence>
<dbReference type="SUPFAM" id="SSF55729">
    <property type="entry name" value="Acyl-CoA N-acyltransferases (Nat)"/>
    <property type="match status" value="1"/>
</dbReference>
<name>A0A0S2LZF9_9MICC</name>
<evidence type="ECO:0000259" key="1">
    <source>
        <dbReference type="PROSITE" id="PS51186"/>
    </source>
</evidence>
<dbReference type="InterPro" id="IPR000182">
    <property type="entry name" value="GNAT_dom"/>
</dbReference>
<organism evidence="2 3">
    <name type="scientific">Arthrobacter alpinus</name>
    <dbReference type="NCBI Taxonomy" id="656366"/>
    <lineage>
        <taxon>Bacteria</taxon>
        <taxon>Bacillati</taxon>
        <taxon>Actinomycetota</taxon>
        <taxon>Actinomycetes</taxon>
        <taxon>Micrococcales</taxon>
        <taxon>Micrococcaceae</taxon>
        <taxon>Arthrobacter</taxon>
    </lineage>
</organism>